<dbReference type="InterPro" id="IPR000073">
    <property type="entry name" value="AB_hydrolase_1"/>
</dbReference>
<sequence>MSINGFCEAEQCVVGIGALTTEAGVTIPDVDIAFRRWGTFRGDPHGANNLVVVEHALTADANAPEWWAGLIGPGLALDTDTYCVVCTNALGSCYGSTGPASLHPDGKPWGSRFPALSIRDVVAAEKALFDALGITRVHGIVGGSMGGARALEWTLTHPDFASTALVMAVGSRASAWQIGIQSAQISAIENDPHWADGDYYDARLAPDAGLATARRIAHLTYRGELEIDARFGTRAQEGHNPRGTHRDSAQQFAVNSYLEHQGRKLVERFDAGAYVTLTEALNRHDVGHGRGGIAQALARSTVPTLVAGVDTDILYPFHQQEEMANNLGHSLGLRTISSPVGHDAFLTEKAQLADILKEFVAAAAVEARY</sequence>
<dbReference type="GO" id="GO:0004414">
    <property type="term" value="F:homoserine O-acetyltransferase activity"/>
    <property type="evidence" value="ECO:0007669"/>
    <property type="project" value="UniProtKB-UniRule"/>
</dbReference>
<evidence type="ECO:0000256" key="2">
    <source>
        <dbReference type="HAMAP-Rule" id="MF_00296"/>
    </source>
</evidence>
<comment type="pathway">
    <text evidence="2">Amino-acid biosynthesis; L-methionine biosynthesis via de novo pathway; O-acetyl-L-homoserine from L-homoserine: step 1/1.</text>
</comment>
<comment type="catalytic activity">
    <reaction evidence="2">
        <text>L-homoserine + acetyl-CoA = O-acetyl-L-homoserine + CoA</text>
        <dbReference type="Rhea" id="RHEA:13701"/>
        <dbReference type="ChEBI" id="CHEBI:57287"/>
        <dbReference type="ChEBI" id="CHEBI:57288"/>
        <dbReference type="ChEBI" id="CHEBI:57476"/>
        <dbReference type="ChEBI" id="CHEBI:57716"/>
        <dbReference type="EC" id="2.3.1.31"/>
    </reaction>
</comment>
<name>A0A7G7CN33_9CORY</name>
<protein>
    <recommendedName>
        <fullName evidence="2">Homoserine O-acetyltransferase</fullName>
        <shortName evidence="2">HAT</shortName>
        <ecNumber evidence="2">2.3.1.31</ecNumber>
    </recommendedName>
    <alternativeName>
        <fullName evidence="2">Homoserine transacetylase</fullName>
        <shortName evidence="2">HTA</shortName>
    </alternativeName>
</protein>
<evidence type="ECO:0000313" key="5">
    <source>
        <dbReference type="EMBL" id="QNE88999.1"/>
    </source>
</evidence>
<dbReference type="NCBIfam" id="TIGR01392">
    <property type="entry name" value="homoserO_Ac_trn"/>
    <property type="match status" value="1"/>
</dbReference>
<dbReference type="Proteomes" id="UP000515743">
    <property type="component" value="Chromosome"/>
</dbReference>
<dbReference type="GO" id="GO:0005737">
    <property type="term" value="C:cytoplasm"/>
    <property type="evidence" value="ECO:0007669"/>
    <property type="project" value="UniProtKB-SubCell"/>
</dbReference>
<dbReference type="InterPro" id="IPR029058">
    <property type="entry name" value="AB_hydrolase_fold"/>
</dbReference>
<dbReference type="GO" id="GO:0009086">
    <property type="term" value="P:methionine biosynthetic process"/>
    <property type="evidence" value="ECO:0007669"/>
    <property type="project" value="UniProtKB-UniRule"/>
</dbReference>
<organism evidence="5 6">
    <name type="scientific">Corynebacterium incognita</name>
    <dbReference type="NCBI Taxonomy" id="2754725"/>
    <lineage>
        <taxon>Bacteria</taxon>
        <taxon>Bacillati</taxon>
        <taxon>Actinomycetota</taxon>
        <taxon>Actinomycetes</taxon>
        <taxon>Mycobacteriales</taxon>
        <taxon>Corynebacteriaceae</taxon>
        <taxon>Corynebacterium</taxon>
    </lineage>
</organism>
<dbReference type="UniPathway" id="UPA00051">
    <property type="reaction ID" value="UER00074"/>
</dbReference>
<accession>A0A7G7CN33</accession>
<feature type="domain" description="AB hydrolase-1" evidence="4">
    <location>
        <begin position="50"/>
        <end position="348"/>
    </location>
</feature>
<comment type="subcellular location">
    <subcellularLocation>
        <location evidence="2">Cytoplasm</location>
    </subcellularLocation>
</comment>
<feature type="active site" description="Nucleophile" evidence="2 3">
    <location>
        <position position="144"/>
    </location>
</feature>
<evidence type="ECO:0000256" key="1">
    <source>
        <dbReference type="ARBA" id="ARBA00022679"/>
    </source>
</evidence>
<dbReference type="GO" id="GO:0009092">
    <property type="term" value="P:homoserine metabolic process"/>
    <property type="evidence" value="ECO:0007669"/>
    <property type="project" value="TreeGrafter"/>
</dbReference>
<reference evidence="5 6" key="1">
    <citation type="submission" date="2020-07" db="EMBL/GenBank/DDBJ databases">
        <title>Complete genome and description of Corynebacterium incognita strain Marseille-Q3630 sp. nov.</title>
        <authorList>
            <person name="Boxberger M."/>
        </authorList>
    </citation>
    <scope>NUCLEOTIDE SEQUENCE [LARGE SCALE GENOMIC DNA]</scope>
    <source>
        <strain evidence="5 6">Marseille-Q3630</strain>
    </source>
</reference>
<dbReference type="PANTHER" id="PTHR32268">
    <property type="entry name" value="HOMOSERINE O-ACETYLTRANSFERASE"/>
    <property type="match status" value="1"/>
</dbReference>
<feature type="binding site" evidence="2">
    <location>
        <position position="343"/>
    </location>
    <ligand>
        <name>substrate</name>
    </ligand>
</feature>
<feature type="active site" evidence="2 3">
    <location>
        <position position="342"/>
    </location>
</feature>
<dbReference type="Gene3D" id="3.40.50.1820">
    <property type="entry name" value="alpha/beta hydrolase"/>
    <property type="match status" value="1"/>
</dbReference>
<keyword evidence="2" id="KW-0486">Methionine biosynthesis</keyword>
<dbReference type="PANTHER" id="PTHR32268:SF11">
    <property type="entry name" value="HOMOSERINE O-ACETYLTRANSFERASE"/>
    <property type="match status" value="1"/>
</dbReference>
<keyword evidence="2" id="KW-0963">Cytoplasm</keyword>
<dbReference type="InterPro" id="IPR008220">
    <property type="entry name" value="HAT_MetX-like"/>
</dbReference>
<gene>
    <name evidence="2" type="primary">metXA</name>
    <name evidence="5" type="ORF">H0194_07900</name>
</gene>
<comment type="function">
    <text evidence="2">Transfers an acetyl group from acetyl-CoA to L-homoserine, forming acetyl-L-homoserine.</text>
</comment>
<feature type="binding site" evidence="2">
    <location>
        <position position="214"/>
    </location>
    <ligand>
        <name>substrate</name>
    </ligand>
</feature>
<keyword evidence="6" id="KW-1185">Reference proteome</keyword>
<keyword evidence="1 2" id="KW-0808">Transferase</keyword>
<dbReference type="Pfam" id="PF00561">
    <property type="entry name" value="Abhydrolase_1"/>
    <property type="match status" value="1"/>
</dbReference>
<dbReference type="RefSeq" id="WP_185175385.1">
    <property type="nucleotide sequence ID" value="NZ_CP059404.1"/>
</dbReference>
<comment type="subunit">
    <text evidence="2">Homodimer.</text>
</comment>
<dbReference type="NCBIfam" id="NF001209">
    <property type="entry name" value="PRK00175.1"/>
    <property type="match status" value="1"/>
</dbReference>
<evidence type="ECO:0000259" key="4">
    <source>
        <dbReference type="Pfam" id="PF00561"/>
    </source>
</evidence>
<dbReference type="HAMAP" id="MF_00296">
    <property type="entry name" value="MetX_acyltransf"/>
    <property type="match status" value="1"/>
</dbReference>
<dbReference type="SUPFAM" id="SSF53474">
    <property type="entry name" value="alpha/beta-Hydrolases"/>
    <property type="match status" value="1"/>
</dbReference>
<dbReference type="KEGG" id="cik:H0194_07900"/>
<comment type="similarity">
    <text evidence="2">Belongs to the AB hydrolase superfamily. MetX family.</text>
</comment>
<proteinExistence type="inferred from homology"/>
<evidence type="ECO:0000256" key="3">
    <source>
        <dbReference type="PIRSR" id="PIRSR000443-1"/>
    </source>
</evidence>
<keyword evidence="2" id="KW-0028">Amino-acid biosynthesis</keyword>
<dbReference type="AlphaFoldDB" id="A0A7G7CN33"/>
<evidence type="ECO:0000313" key="6">
    <source>
        <dbReference type="Proteomes" id="UP000515743"/>
    </source>
</evidence>
<comment type="caution">
    <text evidence="2">Lacks conserved residue(s) required for the propagation of feature annotation.</text>
</comment>
<dbReference type="PIRSF" id="PIRSF000443">
    <property type="entry name" value="Homoser_Ac_trans"/>
    <property type="match status" value="1"/>
</dbReference>
<dbReference type="EMBL" id="CP059404">
    <property type="protein sequence ID" value="QNE88999.1"/>
    <property type="molecule type" value="Genomic_DNA"/>
</dbReference>
<dbReference type="EC" id="2.3.1.31" evidence="2"/>
<feature type="active site" evidence="2 3">
    <location>
        <position position="312"/>
    </location>
</feature>
<keyword evidence="2 5" id="KW-0012">Acyltransferase</keyword>